<protein>
    <submittedName>
        <fullName evidence="1">Uncharacterized protein</fullName>
    </submittedName>
</protein>
<dbReference type="AlphaFoldDB" id="A0A077NCM5"/>
<sequence>MSTLIKSNENLHDDFIALSDEDEILCRITELEKNLVDDLARKPKHQKLKNQEFWRKEIEKLYGMLEGS</sequence>
<dbReference type="HOGENOM" id="CLU_2793087_0_0_6"/>
<name>A0A077NCM5_XENBV</name>
<gene>
    <name evidence="1" type="ORF">XBP1_1890008</name>
</gene>
<dbReference type="EMBL" id="CBSW010000100">
    <property type="protein sequence ID" value="CDG96118.1"/>
    <property type="molecule type" value="Genomic_DNA"/>
</dbReference>
<dbReference type="RefSeq" id="WP_038216016.1">
    <property type="nucleotide sequence ID" value="NZ_CAWLWN010000171.1"/>
</dbReference>
<dbReference type="Proteomes" id="UP000028511">
    <property type="component" value="Unassembled WGS sequence"/>
</dbReference>
<organism evidence="1 2">
    <name type="scientific">Xenorhabdus bovienii str. puntauvense</name>
    <dbReference type="NCBI Taxonomy" id="1398201"/>
    <lineage>
        <taxon>Bacteria</taxon>
        <taxon>Pseudomonadati</taxon>
        <taxon>Pseudomonadota</taxon>
        <taxon>Gammaproteobacteria</taxon>
        <taxon>Enterobacterales</taxon>
        <taxon>Morganellaceae</taxon>
        <taxon>Xenorhabdus</taxon>
    </lineage>
</organism>
<evidence type="ECO:0000313" key="2">
    <source>
        <dbReference type="Proteomes" id="UP000028511"/>
    </source>
</evidence>
<accession>A0A077NCM5</accession>
<reference evidence="1" key="1">
    <citation type="submission" date="2013-07" db="EMBL/GenBank/DDBJ databases">
        <title>Sub-species coevolution in mutualistic symbiosis.</title>
        <authorList>
            <person name="Murfin K."/>
            <person name="Klassen J."/>
            <person name="Lee M."/>
            <person name="Forst S."/>
            <person name="Stock P."/>
            <person name="Goodrich-Blair H."/>
        </authorList>
    </citation>
    <scope>NUCLEOTIDE SEQUENCE [LARGE SCALE GENOMIC DNA]</scope>
    <source>
        <strain evidence="1">Puntauvense</strain>
    </source>
</reference>
<comment type="caution">
    <text evidence="1">The sequence shown here is derived from an EMBL/GenBank/DDBJ whole genome shotgun (WGS) entry which is preliminary data.</text>
</comment>
<evidence type="ECO:0000313" key="1">
    <source>
        <dbReference type="EMBL" id="CDG96118.1"/>
    </source>
</evidence>
<proteinExistence type="predicted"/>